<name>A0A0G9GX78_9GAMM</name>
<accession>A0A0G9GX78</accession>
<proteinExistence type="predicted"/>
<sequence>MVDIPIPYFRLTDLEGFEMDVRCFMQEADDSCADGIHEEIFVCPTIRETDYGRFYIRLTGREDITQPFIRLSILIGGCFGQVKRDFQLRMISRSKRHPSVQVS</sequence>
<evidence type="ECO:0000313" key="2">
    <source>
        <dbReference type="Proteomes" id="UP000035481"/>
    </source>
</evidence>
<reference evidence="1 2" key="1">
    <citation type="journal article" date="2015" name="Antonie Van Leeuwenhoek">
        <title>A phylogenomic and molecular marker based taxonomic framework for the order Xanthomonadales: proposal to transfer the families Algiphilaceae and Solimonadaceae to the order Nevskiales ord. nov. and to create a new family within the order Xanthomonadales, the family Rhodanobacteraceae fam. nov., containing the genus Rhodanobacter and its closest relatives.</title>
        <authorList>
            <person name="Naushad S."/>
            <person name="Adeolu M."/>
            <person name="Wong S."/>
            <person name="Sohail M."/>
            <person name="Schellhorn H.E."/>
            <person name="Gupta R.S."/>
        </authorList>
    </citation>
    <scope>NUCLEOTIDE SEQUENCE [LARGE SCALE GENOMIC DNA]</scope>
    <source>
        <strain evidence="1 2">DSM 16301</strain>
    </source>
</reference>
<dbReference type="PATRIC" id="fig|1440762.4.peg.3573"/>
<dbReference type="EMBL" id="JPLA01000071">
    <property type="protein sequence ID" value="KLD61923.1"/>
    <property type="molecule type" value="Genomic_DNA"/>
</dbReference>
<dbReference type="AlphaFoldDB" id="A0A0G9GX78"/>
<organism evidence="1 2">
    <name type="scientific">Dyella japonica DSM 16301</name>
    <dbReference type="NCBI Taxonomy" id="1440762"/>
    <lineage>
        <taxon>Bacteria</taxon>
        <taxon>Pseudomonadati</taxon>
        <taxon>Pseudomonadota</taxon>
        <taxon>Gammaproteobacteria</taxon>
        <taxon>Lysobacterales</taxon>
        <taxon>Rhodanobacteraceae</taxon>
        <taxon>Dyella</taxon>
    </lineage>
</organism>
<protein>
    <submittedName>
        <fullName evidence="1">Uncharacterized protein</fullName>
    </submittedName>
</protein>
<evidence type="ECO:0000313" key="1">
    <source>
        <dbReference type="EMBL" id="KLD61923.1"/>
    </source>
</evidence>
<dbReference type="Proteomes" id="UP000035481">
    <property type="component" value="Unassembled WGS sequence"/>
</dbReference>
<comment type="caution">
    <text evidence="1">The sequence shown here is derived from an EMBL/GenBank/DDBJ whole genome shotgun (WGS) entry which is preliminary data.</text>
</comment>
<gene>
    <name evidence="1" type="ORF">Y882_18455</name>
</gene>